<reference evidence="1" key="2">
    <citation type="submission" date="2020-05" db="UniProtKB">
        <authorList>
            <consortium name="EnsemblMetazoa"/>
        </authorList>
    </citation>
    <scope>IDENTIFICATION</scope>
    <source>
        <strain evidence="1">IAEA</strain>
    </source>
</reference>
<dbReference type="VEuPathDB" id="VectorBase:GPAI021260"/>
<evidence type="ECO:0000313" key="2">
    <source>
        <dbReference type="Proteomes" id="UP000092445"/>
    </source>
</evidence>
<organism evidence="1 2">
    <name type="scientific">Glossina pallidipes</name>
    <name type="common">Tsetse fly</name>
    <dbReference type="NCBI Taxonomy" id="7398"/>
    <lineage>
        <taxon>Eukaryota</taxon>
        <taxon>Metazoa</taxon>
        <taxon>Ecdysozoa</taxon>
        <taxon>Arthropoda</taxon>
        <taxon>Hexapoda</taxon>
        <taxon>Insecta</taxon>
        <taxon>Pterygota</taxon>
        <taxon>Neoptera</taxon>
        <taxon>Endopterygota</taxon>
        <taxon>Diptera</taxon>
        <taxon>Brachycera</taxon>
        <taxon>Muscomorpha</taxon>
        <taxon>Hippoboscoidea</taxon>
        <taxon>Glossinidae</taxon>
        <taxon>Glossina</taxon>
    </lineage>
</organism>
<sequence>MDCPLERALDNAQPITLYNTQERMMYPPSRKLFNYNARFTEIKSLQITKRKYNPFPLPNVVEATRFVAHTFGDLAKPYANLYRYANLPCVACFVLLQHSDVIDFFSTCNVSDFEIDTVFALSAMCCICLISLPFRLIVRFSSQYRDLADAMLLGNLNLAARFHGWFLSYLKGAAFAVH</sequence>
<evidence type="ECO:0000313" key="1">
    <source>
        <dbReference type="EnsemblMetazoa" id="GPAI021260-PA"/>
    </source>
</evidence>
<proteinExistence type="predicted"/>
<dbReference type="AlphaFoldDB" id="A0A1A9ZPT7"/>
<dbReference type="Proteomes" id="UP000092445">
    <property type="component" value="Unassembled WGS sequence"/>
</dbReference>
<reference evidence="2" key="1">
    <citation type="submission" date="2014-03" db="EMBL/GenBank/DDBJ databases">
        <authorList>
            <person name="Aksoy S."/>
            <person name="Warren W."/>
            <person name="Wilson R.K."/>
        </authorList>
    </citation>
    <scope>NUCLEOTIDE SEQUENCE [LARGE SCALE GENOMIC DNA]</scope>
    <source>
        <strain evidence="2">IAEA</strain>
    </source>
</reference>
<dbReference type="EnsemblMetazoa" id="GPAI021260-RA">
    <property type="protein sequence ID" value="GPAI021260-PA"/>
    <property type="gene ID" value="GPAI021260"/>
</dbReference>
<name>A0A1A9ZPT7_GLOPL</name>
<accession>A0A1A9ZPT7</accession>
<keyword evidence="2" id="KW-1185">Reference proteome</keyword>
<protein>
    <submittedName>
        <fullName evidence="1">Uncharacterized protein</fullName>
    </submittedName>
</protein>